<comment type="caution">
    <text evidence="1">The sequence shown here is derived from an EMBL/GenBank/DDBJ whole genome shotgun (WGS) entry which is preliminary data.</text>
</comment>
<organism evidence="1 2">
    <name type="scientific">Xanthomonas campestris pv. papavericola</name>
    <dbReference type="NCBI Taxonomy" id="487881"/>
    <lineage>
        <taxon>Bacteria</taxon>
        <taxon>Pseudomonadati</taxon>
        <taxon>Pseudomonadota</taxon>
        <taxon>Gammaproteobacteria</taxon>
        <taxon>Lysobacterales</taxon>
        <taxon>Lysobacteraceae</taxon>
        <taxon>Xanthomonas</taxon>
    </lineage>
</organism>
<name>A0AAJ2X7A7_XANCA</name>
<reference evidence="1" key="2">
    <citation type="submission" date="2024-01" db="EMBL/GenBank/DDBJ databases">
        <title>Long-read genome sequencing of X. campestris pv. papavericola.</title>
        <authorList>
            <person name="Hussain R.M.F."/>
            <person name="Greer S."/>
            <person name="Harrison J."/>
            <person name="Grant M."/>
            <person name="Vicente J."/>
            <person name="Studholme D.J."/>
        </authorList>
    </citation>
    <scope>NUCLEOTIDE SEQUENCE</scope>
    <source>
        <strain evidence="1">NCPPB 2970</strain>
    </source>
</reference>
<proteinExistence type="predicted"/>
<sequence length="114" mass="12682">MFIRWRADGLIERHAVRKIAAGPYNPCSMPLHGYVGVFRVTTVETKRLGATEWMSTAYIHHGDEAGAIRVLPDVGCSPDRMEARRQGMQAGVQAAQLLNAGVRNGQEPPRWRNV</sequence>
<reference evidence="1" key="1">
    <citation type="submission" date="2021-10" db="EMBL/GenBank/DDBJ databases">
        <authorList>
            <person name="Hussein R."/>
            <person name="Harrison J."/>
            <person name="Studholme D.J."/>
            <person name="Vicente J."/>
            <person name="Grant M."/>
        </authorList>
    </citation>
    <scope>NUCLEOTIDE SEQUENCE</scope>
    <source>
        <strain evidence="1">NCPPB 2970</strain>
    </source>
</reference>
<dbReference type="RefSeq" id="WP_228424602.1">
    <property type="nucleotide sequence ID" value="NZ_JAJFNJ020000003.1"/>
</dbReference>
<dbReference type="EMBL" id="JAJFNJ020000003">
    <property type="protein sequence ID" value="MEC3890038.1"/>
    <property type="molecule type" value="Genomic_DNA"/>
</dbReference>
<protein>
    <submittedName>
        <fullName evidence="1">Uncharacterized protein</fullName>
    </submittedName>
</protein>
<accession>A0AAJ2X7A7</accession>
<evidence type="ECO:0000313" key="1">
    <source>
        <dbReference type="EMBL" id="MEC3890038.1"/>
    </source>
</evidence>
<dbReference type="Proteomes" id="UP001297361">
    <property type="component" value="Unassembled WGS sequence"/>
</dbReference>
<dbReference type="AlphaFoldDB" id="A0AAJ2X7A7"/>
<gene>
    <name evidence="1" type="ORF">LLE72_020375</name>
</gene>
<evidence type="ECO:0000313" key="2">
    <source>
        <dbReference type="Proteomes" id="UP001297361"/>
    </source>
</evidence>